<dbReference type="Proteomes" id="UP000095751">
    <property type="component" value="Unassembled WGS sequence"/>
</dbReference>
<dbReference type="EMBL" id="KV784369">
    <property type="protein sequence ID" value="OEU11251.1"/>
    <property type="molecule type" value="Genomic_DNA"/>
</dbReference>
<evidence type="ECO:0000256" key="1">
    <source>
        <dbReference type="SAM" id="MobiDB-lite"/>
    </source>
</evidence>
<evidence type="ECO:0000313" key="2">
    <source>
        <dbReference type="EMBL" id="OEU11251.1"/>
    </source>
</evidence>
<keyword evidence="3" id="KW-1185">Reference proteome</keyword>
<feature type="region of interest" description="Disordered" evidence="1">
    <location>
        <begin position="68"/>
        <end position="88"/>
    </location>
</feature>
<dbReference type="InParanoid" id="A0A1E7EZ54"/>
<sequence length="118" mass="13679">MKATARSNYRVPSIRDEMAYVKWPRIKDSLISAMKRQLHAENDIDVGIRRHDDPHTGKIKKGSMMFVENGGEQSNNANKDTQRKNKRNEMHLFVISMLVGYDSSTQERKINKETKSEL</sequence>
<dbReference type="AlphaFoldDB" id="A0A1E7EZ54"/>
<accession>A0A1E7EZ54</accession>
<dbReference type="KEGG" id="fcy:FRACYDRAFT_246364"/>
<gene>
    <name evidence="2" type="ORF">FRACYDRAFT_246364</name>
</gene>
<organism evidence="2 3">
    <name type="scientific">Fragilariopsis cylindrus CCMP1102</name>
    <dbReference type="NCBI Taxonomy" id="635003"/>
    <lineage>
        <taxon>Eukaryota</taxon>
        <taxon>Sar</taxon>
        <taxon>Stramenopiles</taxon>
        <taxon>Ochrophyta</taxon>
        <taxon>Bacillariophyta</taxon>
        <taxon>Bacillariophyceae</taxon>
        <taxon>Bacillariophycidae</taxon>
        <taxon>Bacillariales</taxon>
        <taxon>Bacillariaceae</taxon>
        <taxon>Fragilariopsis</taxon>
    </lineage>
</organism>
<proteinExistence type="predicted"/>
<name>A0A1E7EZ54_9STRA</name>
<protein>
    <submittedName>
        <fullName evidence="2">Uncharacterized protein</fullName>
    </submittedName>
</protein>
<evidence type="ECO:0000313" key="3">
    <source>
        <dbReference type="Proteomes" id="UP000095751"/>
    </source>
</evidence>
<reference evidence="2 3" key="1">
    <citation type="submission" date="2016-09" db="EMBL/GenBank/DDBJ databases">
        <title>Extensive genetic diversity and differential bi-allelic expression allows diatom success in the polar Southern Ocean.</title>
        <authorList>
            <consortium name="DOE Joint Genome Institute"/>
            <person name="Mock T."/>
            <person name="Otillar R.P."/>
            <person name="Strauss J."/>
            <person name="Dupont C."/>
            <person name="Frickenhaus S."/>
            <person name="Maumus F."/>
            <person name="Mcmullan M."/>
            <person name="Sanges R."/>
            <person name="Schmutz J."/>
            <person name="Toseland A."/>
            <person name="Valas R."/>
            <person name="Veluchamy A."/>
            <person name="Ward B.J."/>
            <person name="Allen A."/>
            <person name="Barry K."/>
            <person name="Falciatore A."/>
            <person name="Ferrante M."/>
            <person name="Fortunato A.E."/>
            <person name="Gloeckner G."/>
            <person name="Gruber A."/>
            <person name="Hipkin R."/>
            <person name="Janech M."/>
            <person name="Kroth P."/>
            <person name="Leese F."/>
            <person name="Lindquist E."/>
            <person name="Lyon B.R."/>
            <person name="Martin J."/>
            <person name="Mayer C."/>
            <person name="Parker M."/>
            <person name="Quesneville H."/>
            <person name="Raymond J."/>
            <person name="Uhlig C."/>
            <person name="Valentin K.U."/>
            <person name="Worden A.Z."/>
            <person name="Armbrust E.V."/>
            <person name="Bowler C."/>
            <person name="Green B."/>
            <person name="Moulton V."/>
            <person name="Van Oosterhout C."/>
            <person name="Grigoriev I."/>
        </authorList>
    </citation>
    <scope>NUCLEOTIDE SEQUENCE [LARGE SCALE GENOMIC DNA]</scope>
    <source>
        <strain evidence="2 3">CCMP1102</strain>
    </source>
</reference>